<dbReference type="OrthoDB" id="9851748at2"/>
<keyword evidence="2" id="KW-1185">Reference proteome</keyword>
<dbReference type="AlphaFoldDB" id="A0A0K1ENC7"/>
<gene>
    <name evidence="1" type="ORF">CMC5_065900</name>
</gene>
<proteinExistence type="predicted"/>
<protein>
    <submittedName>
        <fullName evidence="1">Uncharacterized protein</fullName>
    </submittedName>
</protein>
<dbReference type="KEGG" id="ccro:CMC5_065900"/>
<reference evidence="1 2" key="1">
    <citation type="submission" date="2015-07" db="EMBL/GenBank/DDBJ databases">
        <title>Genome analysis of myxobacterium Chondromyces crocatus Cm c5 reveals a high potential for natural compound synthesis and the genetic basis for the loss of fruiting body formation.</title>
        <authorList>
            <person name="Zaburannyi N."/>
            <person name="Bunk B."/>
            <person name="Maier J."/>
            <person name="Overmann J."/>
            <person name="Mueller R."/>
        </authorList>
    </citation>
    <scope>NUCLEOTIDE SEQUENCE [LARGE SCALE GENOMIC DNA]</scope>
    <source>
        <strain evidence="1 2">Cm c5</strain>
    </source>
</reference>
<dbReference type="Proteomes" id="UP000067626">
    <property type="component" value="Chromosome"/>
</dbReference>
<dbReference type="EMBL" id="CP012159">
    <property type="protein sequence ID" value="AKT42364.1"/>
    <property type="molecule type" value="Genomic_DNA"/>
</dbReference>
<name>A0A0K1ENC7_CHOCO</name>
<evidence type="ECO:0000313" key="1">
    <source>
        <dbReference type="EMBL" id="AKT42364.1"/>
    </source>
</evidence>
<organism evidence="1 2">
    <name type="scientific">Chondromyces crocatus</name>
    <dbReference type="NCBI Taxonomy" id="52"/>
    <lineage>
        <taxon>Bacteria</taxon>
        <taxon>Pseudomonadati</taxon>
        <taxon>Myxococcota</taxon>
        <taxon>Polyangia</taxon>
        <taxon>Polyangiales</taxon>
        <taxon>Polyangiaceae</taxon>
        <taxon>Chondromyces</taxon>
    </lineage>
</organism>
<accession>A0A0K1ENC7</accession>
<dbReference type="PROSITE" id="PS51257">
    <property type="entry name" value="PROKAR_LIPOPROTEIN"/>
    <property type="match status" value="1"/>
</dbReference>
<dbReference type="RefSeq" id="WP_050434004.1">
    <property type="nucleotide sequence ID" value="NZ_CP012159.1"/>
</dbReference>
<evidence type="ECO:0000313" key="2">
    <source>
        <dbReference type="Proteomes" id="UP000067626"/>
    </source>
</evidence>
<sequence>MKISPFRGLPALFAFTLAGLTACVQESPPILDEEEGAVRTEESIEALCDSASHCCPVTESCAGLTDAELLARSSNPQRFGTCYWHDQSACPGCACPFYLKNTQLPPPSGFDGGTGCLPSQQAVLKELRRLCASGQCGCEFGAVIEPPLSPL</sequence>